<name>A0AAV7TSV2_PLEWA</name>
<dbReference type="AlphaFoldDB" id="A0AAV7TSV2"/>
<sequence>MSPIVSGDRGGVEQDKEPSQKQGAPAEVPEQALRRGVKLCSPEVAQESPTPLEDNSGGRAMQGDDSVNPREISSDLLVQRGGRLPPQHAQAGKQSRRRQDQRYKVAVVVFATLLQFCRLPAQSAVDSVAEGEESDAEEL</sequence>
<evidence type="ECO:0000256" key="1">
    <source>
        <dbReference type="SAM" id="MobiDB-lite"/>
    </source>
</evidence>
<protein>
    <submittedName>
        <fullName evidence="2">Uncharacterized protein</fullName>
    </submittedName>
</protein>
<evidence type="ECO:0000313" key="3">
    <source>
        <dbReference type="Proteomes" id="UP001066276"/>
    </source>
</evidence>
<proteinExistence type="predicted"/>
<comment type="caution">
    <text evidence="2">The sequence shown here is derived from an EMBL/GenBank/DDBJ whole genome shotgun (WGS) entry which is preliminary data.</text>
</comment>
<reference evidence="2" key="1">
    <citation type="journal article" date="2022" name="bioRxiv">
        <title>Sequencing and chromosome-scale assembly of the giantPleurodeles waltlgenome.</title>
        <authorList>
            <person name="Brown T."/>
            <person name="Elewa A."/>
            <person name="Iarovenko S."/>
            <person name="Subramanian E."/>
            <person name="Araus A.J."/>
            <person name="Petzold A."/>
            <person name="Susuki M."/>
            <person name="Suzuki K.-i.T."/>
            <person name="Hayashi T."/>
            <person name="Toyoda A."/>
            <person name="Oliveira C."/>
            <person name="Osipova E."/>
            <person name="Leigh N.D."/>
            <person name="Simon A."/>
            <person name="Yun M.H."/>
        </authorList>
    </citation>
    <scope>NUCLEOTIDE SEQUENCE</scope>
    <source>
        <strain evidence="2">20211129_DDA</strain>
        <tissue evidence="2">Liver</tissue>
    </source>
</reference>
<organism evidence="2 3">
    <name type="scientific">Pleurodeles waltl</name>
    <name type="common">Iberian ribbed newt</name>
    <dbReference type="NCBI Taxonomy" id="8319"/>
    <lineage>
        <taxon>Eukaryota</taxon>
        <taxon>Metazoa</taxon>
        <taxon>Chordata</taxon>
        <taxon>Craniata</taxon>
        <taxon>Vertebrata</taxon>
        <taxon>Euteleostomi</taxon>
        <taxon>Amphibia</taxon>
        <taxon>Batrachia</taxon>
        <taxon>Caudata</taxon>
        <taxon>Salamandroidea</taxon>
        <taxon>Salamandridae</taxon>
        <taxon>Pleurodelinae</taxon>
        <taxon>Pleurodeles</taxon>
    </lineage>
</organism>
<evidence type="ECO:0000313" key="2">
    <source>
        <dbReference type="EMBL" id="KAJ1178974.1"/>
    </source>
</evidence>
<dbReference type="Proteomes" id="UP001066276">
    <property type="component" value="Chromosome 3_2"/>
</dbReference>
<feature type="compositionally biased region" description="Basic and acidic residues" evidence="1">
    <location>
        <begin position="10"/>
        <end position="19"/>
    </location>
</feature>
<feature type="region of interest" description="Disordered" evidence="1">
    <location>
        <begin position="1"/>
        <end position="101"/>
    </location>
</feature>
<gene>
    <name evidence="2" type="ORF">NDU88_004213</name>
</gene>
<dbReference type="EMBL" id="JANPWB010000006">
    <property type="protein sequence ID" value="KAJ1178974.1"/>
    <property type="molecule type" value="Genomic_DNA"/>
</dbReference>
<accession>A0AAV7TSV2</accession>
<keyword evidence="3" id="KW-1185">Reference proteome</keyword>